<proteinExistence type="predicted"/>
<dbReference type="WBParaSite" id="ECPE_0000368501-mRNA-1">
    <property type="protein sequence ID" value="ECPE_0000368501-mRNA-1"/>
    <property type="gene ID" value="ECPE_0000368501"/>
</dbReference>
<evidence type="ECO:0000313" key="3">
    <source>
        <dbReference type="WBParaSite" id="ECPE_0000368501-mRNA-1"/>
    </source>
</evidence>
<dbReference type="AlphaFoldDB" id="A0A183A9P7"/>
<keyword evidence="2" id="KW-1185">Reference proteome</keyword>
<dbReference type="Proteomes" id="UP000272942">
    <property type="component" value="Unassembled WGS sequence"/>
</dbReference>
<name>A0A183A9P7_9TREM</name>
<reference evidence="3" key="1">
    <citation type="submission" date="2016-06" db="UniProtKB">
        <authorList>
            <consortium name="WormBaseParasite"/>
        </authorList>
    </citation>
    <scope>IDENTIFICATION</scope>
</reference>
<reference evidence="1 2" key="2">
    <citation type="submission" date="2018-11" db="EMBL/GenBank/DDBJ databases">
        <authorList>
            <consortium name="Pathogen Informatics"/>
        </authorList>
    </citation>
    <scope>NUCLEOTIDE SEQUENCE [LARGE SCALE GENOMIC DNA]</scope>
    <source>
        <strain evidence="1 2">Egypt</strain>
    </source>
</reference>
<sequence>MKEHHPRWLRRSGSGSITSAILAQLVDNAHRVDPSEAFRIIYQVPPNRSKYVRMRTLAIAEAICIKHLTPELCAQKRLIQALHLPWVREPTPPLCPPFPHTQTFSHNNTDPSELGHTTVVTQLQTPEAQI</sequence>
<dbReference type="EMBL" id="UZAN01040595">
    <property type="protein sequence ID" value="VDP70216.1"/>
    <property type="molecule type" value="Genomic_DNA"/>
</dbReference>
<organism evidence="3">
    <name type="scientific">Echinostoma caproni</name>
    <dbReference type="NCBI Taxonomy" id="27848"/>
    <lineage>
        <taxon>Eukaryota</taxon>
        <taxon>Metazoa</taxon>
        <taxon>Spiralia</taxon>
        <taxon>Lophotrochozoa</taxon>
        <taxon>Platyhelminthes</taxon>
        <taxon>Trematoda</taxon>
        <taxon>Digenea</taxon>
        <taxon>Plagiorchiida</taxon>
        <taxon>Echinostomata</taxon>
        <taxon>Echinostomatoidea</taxon>
        <taxon>Echinostomatidae</taxon>
        <taxon>Echinostoma</taxon>
    </lineage>
</organism>
<evidence type="ECO:0000313" key="2">
    <source>
        <dbReference type="Proteomes" id="UP000272942"/>
    </source>
</evidence>
<evidence type="ECO:0000313" key="1">
    <source>
        <dbReference type="EMBL" id="VDP70216.1"/>
    </source>
</evidence>
<dbReference type="OrthoDB" id="6266479at2759"/>
<accession>A0A183A9P7</accession>
<protein>
    <submittedName>
        <fullName evidence="1 3">Uncharacterized protein</fullName>
    </submittedName>
</protein>
<gene>
    <name evidence="1" type="ORF">ECPE_LOCUS3682</name>
</gene>